<keyword evidence="2" id="KW-1185">Reference proteome</keyword>
<gene>
    <name evidence="1" type="ORF">DFH07DRAFT_773118</name>
</gene>
<organism evidence="1 2">
    <name type="scientific">Mycena maculata</name>
    <dbReference type="NCBI Taxonomy" id="230809"/>
    <lineage>
        <taxon>Eukaryota</taxon>
        <taxon>Fungi</taxon>
        <taxon>Dikarya</taxon>
        <taxon>Basidiomycota</taxon>
        <taxon>Agaricomycotina</taxon>
        <taxon>Agaricomycetes</taxon>
        <taxon>Agaricomycetidae</taxon>
        <taxon>Agaricales</taxon>
        <taxon>Marasmiineae</taxon>
        <taxon>Mycenaceae</taxon>
        <taxon>Mycena</taxon>
    </lineage>
</organism>
<proteinExistence type="predicted"/>
<dbReference type="EMBL" id="JARJLG010000061">
    <property type="protein sequence ID" value="KAJ7756403.1"/>
    <property type="molecule type" value="Genomic_DNA"/>
</dbReference>
<protein>
    <submittedName>
        <fullName evidence="1">Uncharacterized protein</fullName>
    </submittedName>
</protein>
<dbReference type="Proteomes" id="UP001215280">
    <property type="component" value="Unassembled WGS sequence"/>
</dbReference>
<name>A0AAD7J7Y1_9AGAR</name>
<sequence length="298" mass="33024">MLRHTQLFVFTKMSSKLLIVQLTGNIARVRGLRAIPGTNSAESQLYYASGQKFEFHVNPRGTHLARVRNISCLQRVVDGRSTEETKAGISSDAYMHVNLFGEDLCGYCFQGQNNQIVLKMQGIGPGIKSGNQFVDMGDNNNSYLYLLLNRFIEVLEVERTKICAERLANTEIDLKVGIVGIGKLHFDGKEIMNAARNVHGDISGNIAPNFLDEAVKHIIDVLPMACIRVVWRPLAGDTFRTKIGTAENGTCRTLIIASRVGMIQLLRTLKLRVARGSLENCSATLRCGYDEMLDCTSV</sequence>
<accession>A0AAD7J7Y1</accession>
<dbReference type="AlphaFoldDB" id="A0AAD7J7Y1"/>
<reference evidence="1" key="1">
    <citation type="submission" date="2023-03" db="EMBL/GenBank/DDBJ databases">
        <title>Massive genome expansion in bonnet fungi (Mycena s.s.) driven by repeated elements and novel gene families across ecological guilds.</title>
        <authorList>
            <consortium name="Lawrence Berkeley National Laboratory"/>
            <person name="Harder C.B."/>
            <person name="Miyauchi S."/>
            <person name="Viragh M."/>
            <person name="Kuo A."/>
            <person name="Thoen E."/>
            <person name="Andreopoulos B."/>
            <person name="Lu D."/>
            <person name="Skrede I."/>
            <person name="Drula E."/>
            <person name="Henrissat B."/>
            <person name="Morin E."/>
            <person name="Kohler A."/>
            <person name="Barry K."/>
            <person name="LaButti K."/>
            <person name="Morin E."/>
            <person name="Salamov A."/>
            <person name="Lipzen A."/>
            <person name="Mereny Z."/>
            <person name="Hegedus B."/>
            <person name="Baldrian P."/>
            <person name="Stursova M."/>
            <person name="Weitz H."/>
            <person name="Taylor A."/>
            <person name="Grigoriev I.V."/>
            <person name="Nagy L.G."/>
            <person name="Martin F."/>
            <person name="Kauserud H."/>
        </authorList>
    </citation>
    <scope>NUCLEOTIDE SEQUENCE</scope>
    <source>
        <strain evidence="1">CBHHK188m</strain>
    </source>
</reference>
<evidence type="ECO:0000313" key="2">
    <source>
        <dbReference type="Proteomes" id="UP001215280"/>
    </source>
</evidence>
<comment type="caution">
    <text evidence="1">The sequence shown here is derived from an EMBL/GenBank/DDBJ whole genome shotgun (WGS) entry which is preliminary data.</text>
</comment>
<evidence type="ECO:0000313" key="1">
    <source>
        <dbReference type="EMBL" id="KAJ7756403.1"/>
    </source>
</evidence>